<dbReference type="Pfam" id="PF13855">
    <property type="entry name" value="LRR_8"/>
    <property type="match status" value="2"/>
</dbReference>
<feature type="region of interest" description="Disordered" evidence="3">
    <location>
        <begin position="798"/>
        <end position="846"/>
    </location>
</feature>
<evidence type="ECO:0000256" key="3">
    <source>
        <dbReference type="SAM" id="MobiDB-lite"/>
    </source>
</evidence>
<dbReference type="Gene3D" id="3.80.10.10">
    <property type="entry name" value="Ribonuclease Inhibitor"/>
    <property type="match status" value="1"/>
</dbReference>
<dbReference type="InterPro" id="IPR032675">
    <property type="entry name" value="LRR_dom_sf"/>
</dbReference>
<organism evidence="6 7">
    <name type="scientific">Branchiostoma belcheri</name>
    <name type="common">Amphioxus</name>
    <dbReference type="NCBI Taxonomy" id="7741"/>
    <lineage>
        <taxon>Eukaryota</taxon>
        <taxon>Metazoa</taxon>
        <taxon>Chordata</taxon>
        <taxon>Cephalochordata</taxon>
        <taxon>Leptocardii</taxon>
        <taxon>Amphioxiformes</taxon>
        <taxon>Branchiostomatidae</taxon>
        <taxon>Branchiostoma</taxon>
    </lineage>
</organism>
<evidence type="ECO:0000256" key="4">
    <source>
        <dbReference type="SAM" id="Phobius"/>
    </source>
</evidence>
<evidence type="ECO:0000313" key="7">
    <source>
        <dbReference type="RefSeq" id="XP_019634331.1"/>
    </source>
</evidence>
<sequence length="846" mass="94224">MKRTGCWLLTVICSVLGGVAATDVRSSGPECLLQPWHTCVRDDIKVRDNFYHNMTCICTNCHPEIYRAGTCATLAQHGAFPPAQWVALRSFPVGNLSSQTLQNIHPSSLTVLVLINAGIGAIENKTFAIFPHLRSVYLDFNTLSQLKRASFSGLNTSHPSLAHLSFPHNRIAKLEPGCFEEAPYLTMLDLSHNLLSEVASEWFRGVAFLHTLILSNNKIKFISDTAFHHNLRVLNVSHNPLTCLSERILSGPSLQTFSVGGERVISWEQDDKMNWSLTVDKTDFPRKKQRVRFRIDNLGFCLTYTTATRDFQLRWARVDVFYFELFNGEEPECSTHAIGPINIQPPFVVATTLKKPKSDRQLLPSSNLCPEAWTRHAGMTLALKGGVGLQLVGIHNTEKSVTRRSDGIALISRYMYDRSPGFVTKSESSVTNVSCFVFFYGEVGSLPPSHFPGTGRGPHSECPDSKFPPDNPDREITSTESNNQATDSATGYLEKRTDGTRLTTMIVNVLDPYRTLIPTVQSSATSPTAKESVSRYFISLIAVPGLVILLIVMVCKYRRSRNAAQNVPVQVDPCHQVIDVTQLISNPMYKTSNQTLAQPSGGNDLIEKSTDCGSSVHTYCEIKDEDVYPTRTHRNATPNVPGTTARPRLAQCSSVVTDEEERRTHRRFSTASTHSYEEVKDEDVYDPSTTHTYSEIRDEEVRGTSVNVVRVQNRKLSNTVQTGVPNVARTRGSRPSIDVTDLISNPMYKTSTVQPDCIDPKEQSTCRHSSALSTHSYCELDDDDVYDPSSTHFYSEIKDEEAAGSPTLDLRAEEKQEGLRSRTENKDEENSPSRSDVARNEEQAGN</sequence>
<reference evidence="7" key="1">
    <citation type="submission" date="2025-08" db="UniProtKB">
        <authorList>
            <consortium name="RefSeq"/>
        </authorList>
    </citation>
    <scope>IDENTIFICATION</scope>
    <source>
        <tissue evidence="7">Gonad</tissue>
    </source>
</reference>
<evidence type="ECO:0000256" key="1">
    <source>
        <dbReference type="ARBA" id="ARBA00022614"/>
    </source>
</evidence>
<dbReference type="SUPFAM" id="SSF52058">
    <property type="entry name" value="L domain-like"/>
    <property type="match status" value="1"/>
</dbReference>
<keyword evidence="2" id="KW-0677">Repeat</keyword>
<dbReference type="PROSITE" id="PS51450">
    <property type="entry name" value="LRR"/>
    <property type="match status" value="1"/>
</dbReference>
<name>A0A6P4ZXK6_BRABE</name>
<dbReference type="OrthoDB" id="676979at2759"/>
<keyword evidence="4" id="KW-0812">Transmembrane</keyword>
<keyword evidence="6" id="KW-1185">Reference proteome</keyword>
<feature type="region of interest" description="Disordered" evidence="3">
    <location>
        <begin position="450"/>
        <end position="494"/>
    </location>
</feature>
<gene>
    <name evidence="7" type="primary">LOC109477488</name>
</gene>
<dbReference type="GeneID" id="109477488"/>
<keyword evidence="4" id="KW-0472">Membrane</keyword>
<accession>A0A6P4ZXK6</accession>
<keyword evidence="4" id="KW-1133">Transmembrane helix</keyword>
<evidence type="ECO:0000256" key="5">
    <source>
        <dbReference type="SAM" id="SignalP"/>
    </source>
</evidence>
<dbReference type="PANTHER" id="PTHR24366">
    <property type="entry name" value="IG(IMMUNOGLOBULIN) AND LRR(LEUCINE RICH REPEAT) DOMAINS"/>
    <property type="match status" value="1"/>
</dbReference>
<dbReference type="PANTHER" id="PTHR24366:SF167">
    <property type="match status" value="1"/>
</dbReference>
<evidence type="ECO:0000313" key="6">
    <source>
        <dbReference type="Proteomes" id="UP000515135"/>
    </source>
</evidence>
<dbReference type="AlphaFoldDB" id="A0A6P4ZXK6"/>
<dbReference type="RefSeq" id="XP_019634331.1">
    <property type="nucleotide sequence ID" value="XM_019778772.1"/>
</dbReference>
<feature type="compositionally biased region" description="Polar residues" evidence="3">
    <location>
        <begin position="478"/>
        <end position="489"/>
    </location>
</feature>
<keyword evidence="5" id="KW-0732">Signal</keyword>
<dbReference type="KEGG" id="bbel:109477488"/>
<dbReference type="SMART" id="SM00369">
    <property type="entry name" value="LRR_TYP"/>
    <property type="match status" value="5"/>
</dbReference>
<dbReference type="InterPro" id="IPR001611">
    <property type="entry name" value="Leu-rich_rpt"/>
</dbReference>
<feature type="signal peptide" evidence="5">
    <location>
        <begin position="1"/>
        <end position="21"/>
    </location>
</feature>
<feature type="transmembrane region" description="Helical" evidence="4">
    <location>
        <begin position="536"/>
        <end position="555"/>
    </location>
</feature>
<dbReference type="InterPro" id="IPR003591">
    <property type="entry name" value="Leu-rich_rpt_typical-subtyp"/>
</dbReference>
<feature type="chain" id="PRO_5027996198" evidence="5">
    <location>
        <begin position="22"/>
        <end position="846"/>
    </location>
</feature>
<evidence type="ECO:0000256" key="2">
    <source>
        <dbReference type="ARBA" id="ARBA00022737"/>
    </source>
</evidence>
<protein>
    <submittedName>
        <fullName evidence="7">Uncharacterized protein LOC109477488</fullName>
    </submittedName>
</protein>
<dbReference type="Proteomes" id="UP000515135">
    <property type="component" value="Unplaced"/>
</dbReference>
<keyword evidence="1" id="KW-0433">Leucine-rich repeat</keyword>
<proteinExistence type="predicted"/>
<feature type="compositionally biased region" description="Basic and acidic residues" evidence="3">
    <location>
        <begin position="810"/>
        <end position="846"/>
    </location>
</feature>
<feature type="region of interest" description="Disordered" evidence="3">
    <location>
        <begin position="666"/>
        <end position="689"/>
    </location>
</feature>